<protein>
    <recommendedName>
        <fullName evidence="6">Oxidoreductase FAD/NAD(P)-binding domain-containing protein</fullName>
    </recommendedName>
</protein>
<feature type="domain" description="Oxidoreductase FAD/NAD(P)-binding" evidence="6">
    <location>
        <begin position="36"/>
        <end position="157"/>
    </location>
</feature>
<dbReference type="EMBL" id="UYRU01075028">
    <property type="protein sequence ID" value="VDN25358.1"/>
    <property type="molecule type" value="Genomic_DNA"/>
</dbReference>
<dbReference type="Proteomes" id="UP000281553">
    <property type="component" value="Unassembled WGS sequence"/>
</dbReference>
<comment type="cofactor">
    <cofactor evidence="1 5">
        <name>FAD</name>
        <dbReference type="ChEBI" id="CHEBI:57692"/>
    </cofactor>
</comment>
<dbReference type="Pfam" id="PF00175">
    <property type="entry name" value="NAD_binding_1"/>
    <property type="match status" value="1"/>
</dbReference>
<accession>A0A3P7MS42</accession>
<evidence type="ECO:0000256" key="2">
    <source>
        <dbReference type="ARBA" id="ARBA00022630"/>
    </source>
</evidence>
<dbReference type="OrthoDB" id="260519at2759"/>
<dbReference type="PRINTS" id="PR00406">
    <property type="entry name" value="CYTB5RDTASE"/>
</dbReference>
<evidence type="ECO:0000313" key="8">
    <source>
        <dbReference type="Proteomes" id="UP000281553"/>
    </source>
</evidence>
<evidence type="ECO:0000256" key="1">
    <source>
        <dbReference type="ARBA" id="ARBA00001974"/>
    </source>
</evidence>
<dbReference type="InterPro" id="IPR001834">
    <property type="entry name" value="CBR-like"/>
</dbReference>
<keyword evidence="4" id="KW-0560">Oxidoreductase</keyword>
<gene>
    <name evidence="7" type="ORF">DILT_LOCUS14604</name>
</gene>
<dbReference type="GO" id="GO:0016491">
    <property type="term" value="F:oxidoreductase activity"/>
    <property type="evidence" value="ECO:0007669"/>
    <property type="project" value="UniProtKB-KW"/>
</dbReference>
<dbReference type="AlphaFoldDB" id="A0A3P7MS42"/>
<evidence type="ECO:0000259" key="6">
    <source>
        <dbReference type="Pfam" id="PF00175"/>
    </source>
</evidence>
<organism evidence="7 8">
    <name type="scientific">Dibothriocephalus latus</name>
    <name type="common">Fish tapeworm</name>
    <name type="synonym">Diphyllobothrium latum</name>
    <dbReference type="NCBI Taxonomy" id="60516"/>
    <lineage>
        <taxon>Eukaryota</taxon>
        <taxon>Metazoa</taxon>
        <taxon>Spiralia</taxon>
        <taxon>Lophotrochozoa</taxon>
        <taxon>Platyhelminthes</taxon>
        <taxon>Cestoda</taxon>
        <taxon>Eucestoda</taxon>
        <taxon>Diphyllobothriidea</taxon>
        <taxon>Diphyllobothriidae</taxon>
        <taxon>Dibothriocephalus</taxon>
    </lineage>
</organism>
<evidence type="ECO:0000256" key="3">
    <source>
        <dbReference type="ARBA" id="ARBA00022827"/>
    </source>
</evidence>
<dbReference type="InterPro" id="IPR001433">
    <property type="entry name" value="OxRdtase_FAD/NAD-bd"/>
</dbReference>
<evidence type="ECO:0000313" key="7">
    <source>
        <dbReference type="EMBL" id="VDN25358.1"/>
    </source>
</evidence>
<sequence length="176" mass="19488">MQVSLPVGGMLPSVLCGSPGDHEEDSPWRPWRHIYMLAGGSGITPFLRVLRHHSRLSSFDEKDGVIPKLCLLWFNRTLDNIVLADELSQLVSRLQPRLTVQHILSEDGAEGPKAPNVISGRLTEDLVRSFVSSEQHSRQPDATLWLICGPRGFNTAAVGILETLREHSSNVHVLQA</sequence>
<keyword evidence="2 5" id="KW-0285">Flavoprotein</keyword>
<keyword evidence="3 5" id="KW-0274">FAD</keyword>
<proteinExistence type="predicted"/>
<dbReference type="PANTHER" id="PTHR19370">
    <property type="entry name" value="NADH-CYTOCHROME B5 REDUCTASE"/>
    <property type="match status" value="1"/>
</dbReference>
<dbReference type="Gene3D" id="3.40.50.80">
    <property type="entry name" value="Nucleotide-binding domain of ferredoxin-NADP reductase (FNR) module"/>
    <property type="match status" value="1"/>
</dbReference>
<evidence type="ECO:0000256" key="5">
    <source>
        <dbReference type="PIRSR" id="PIRSR601834-1"/>
    </source>
</evidence>
<reference evidence="7 8" key="1">
    <citation type="submission" date="2018-11" db="EMBL/GenBank/DDBJ databases">
        <authorList>
            <consortium name="Pathogen Informatics"/>
        </authorList>
    </citation>
    <scope>NUCLEOTIDE SEQUENCE [LARGE SCALE GENOMIC DNA]</scope>
</reference>
<feature type="binding site" evidence="5">
    <location>
        <position position="44"/>
    </location>
    <ligand>
        <name>FAD</name>
        <dbReference type="ChEBI" id="CHEBI:57692"/>
    </ligand>
</feature>
<evidence type="ECO:0000256" key="4">
    <source>
        <dbReference type="ARBA" id="ARBA00023002"/>
    </source>
</evidence>
<dbReference type="InterPro" id="IPR039261">
    <property type="entry name" value="FNR_nucleotide-bd"/>
</dbReference>
<keyword evidence="8" id="KW-1185">Reference proteome</keyword>
<dbReference type="SUPFAM" id="SSF52343">
    <property type="entry name" value="Ferredoxin reductase-like, C-terminal NADP-linked domain"/>
    <property type="match status" value="1"/>
</dbReference>
<name>A0A3P7MS42_DIBLA</name>